<evidence type="ECO:0000313" key="2">
    <source>
        <dbReference type="Proteomes" id="UP000095280"/>
    </source>
</evidence>
<evidence type="ECO:0000313" key="3">
    <source>
        <dbReference type="WBParaSite" id="maker-unitig_23420-snap-gene-0.2-mRNA-1"/>
    </source>
</evidence>
<evidence type="ECO:0000256" key="1">
    <source>
        <dbReference type="SAM" id="MobiDB-lite"/>
    </source>
</evidence>
<name>A0A1I8F7G6_9PLAT</name>
<reference evidence="3" key="1">
    <citation type="submission" date="2016-11" db="UniProtKB">
        <authorList>
            <consortium name="WormBaseParasite"/>
        </authorList>
    </citation>
    <scope>IDENTIFICATION</scope>
</reference>
<dbReference type="WBParaSite" id="maker-unitig_23420-snap-gene-0.2-mRNA-1">
    <property type="protein sequence ID" value="maker-unitig_23420-snap-gene-0.2-mRNA-1"/>
    <property type="gene ID" value="maker-unitig_23420-snap-gene-0.2"/>
</dbReference>
<dbReference type="Proteomes" id="UP000095280">
    <property type="component" value="Unplaced"/>
</dbReference>
<protein>
    <submittedName>
        <fullName evidence="3">Asparaginase</fullName>
    </submittedName>
</protein>
<dbReference type="Gene3D" id="3.40.50.1170">
    <property type="entry name" value="L-asparaginase, N-terminal domain"/>
    <property type="match status" value="1"/>
</dbReference>
<proteinExistence type="predicted"/>
<feature type="region of interest" description="Disordered" evidence="1">
    <location>
        <begin position="345"/>
        <end position="367"/>
    </location>
</feature>
<dbReference type="InterPro" id="IPR037152">
    <property type="entry name" value="L-asparaginase_N_sf"/>
</dbReference>
<keyword evidence="2" id="KW-1185">Reference proteome</keyword>
<organism evidence="2 3">
    <name type="scientific">Macrostomum lignano</name>
    <dbReference type="NCBI Taxonomy" id="282301"/>
    <lineage>
        <taxon>Eukaryota</taxon>
        <taxon>Metazoa</taxon>
        <taxon>Spiralia</taxon>
        <taxon>Lophotrochozoa</taxon>
        <taxon>Platyhelminthes</taxon>
        <taxon>Rhabditophora</taxon>
        <taxon>Macrostomorpha</taxon>
        <taxon>Macrostomida</taxon>
        <taxon>Macrostomidae</taxon>
        <taxon>Macrostomum</taxon>
    </lineage>
</organism>
<feature type="region of interest" description="Disordered" evidence="1">
    <location>
        <begin position="294"/>
        <end position="326"/>
    </location>
</feature>
<accession>A0A1I8F7G6</accession>
<feature type="region of interest" description="Disordered" evidence="1">
    <location>
        <begin position="251"/>
        <end position="278"/>
    </location>
</feature>
<dbReference type="AlphaFoldDB" id="A0A1I8F7G6"/>
<sequence>AIGGYAFEFGDSGYCRQLLERQLSDWESRFEFLSIFAKDGQDISDVVVKLAEVIKSSGSRRVLVTHGTDTLLDTARLERHFPFRPVPSRSVPFRPVPSRSFPFRRPVPSRSVPFRPVPFRPFRPVPSPFRPVPSRSVPFVPFRPVPSVPSRSVPFVPFRPVPSRPVRPVPFHFDVASTAAPVVILTGARLPGAFKDTDADLNIGFALGCLAAARPAARDQANGGNRTTLLKPGVYTCMNLRLMRPDEVKLKLSGGRARHRREQLRATPSVSWRRPRSRQAELRDLLDRERQLSERLRRQELRPPRQQRRDSGDGGSPRHRRRGDGRAAEMHNLMLNQMMARNTAELQKRRPRRHRRATAPPQPQPMFMPMPGFESFMQQQQQRGHRGRLHGRIEISRKSKVAQLKCLCCGWCQWAMHQKPADATPKACDTSKGVTERGCEGTNFDPASISLFERPLEKRCWETLHRIYKTPDGPLLQRSPFATVMGDEAMELPELMNVPKTLSKDEERVVAQENAMQFDDEGRTSRCVTDCNAPDAAYRPVSDASSGRNA</sequence>
<feature type="compositionally biased region" description="Basic and acidic residues" evidence="1">
    <location>
        <begin position="294"/>
        <end position="312"/>
    </location>
</feature>